<dbReference type="SUPFAM" id="SSF52540">
    <property type="entry name" value="P-loop containing nucleoside triphosphate hydrolases"/>
    <property type="match status" value="1"/>
</dbReference>
<dbReference type="RefSeq" id="WP_420285511.1">
    <property type="nucleotide sequence ID" value="NZ_CP184653.1"/>
</dbReference>
<gene>
    <name evidence="1" type="ORF">P7H47_01950</name>
</gene>
<dbReference type="AlphaFoldDB" id="A0AAW8TPU2"/>
<protein>
    <submittedName>
        <fullName evidence="1">Adenylate kinase</fullName>
    </submittedName>
</protein>
<evidence type="ECO:0000313" key="1">
    <source>
        <dbReference type="EMBL" id="MDT2796035.1"/>
    </source>
</evidence>
<dbReference type="GO" id="GO:0016301">
    <property type="term" value="F:kinase activity"/>
    <property type="evidence" value="ECO:0007669"/>
    <property type="project" value="UniProtKB-KW"/>
</dbReference>
<organism evidence="1 2">
    <name type="scientific">Enterococcus cecorum</name>
    <dbReference type="NCBI Taxonomy" id="44008"/>
    <lineage>
        <taxon>Bacteria</taxon>
        <taxon>Bacillati</taxon>
        <taxon>Bacillota</taxon>
        <taxon>Bacilli</taxon>
        <taxon>Lactobacillales</taxon>
        <taxon>Enterococcaceae</taxon>
        <taxon>Enterococcus</taxon>
    </lineage>
</organism>
<proteinExistence type="predicted"/>
<dbReference type="InterPro" id="IPR052922">
    <property type="entry name" value="Cytidylate_Kinase-2"/>
</dbReference>
<dbReference type="PANTHER" id="PTHR37816:SF3">
    <property type="entry name" value="MODULATES DNA TOPOLOGY"/>
    <property type="match status" value="1"/>
</dbReference>
<evidence type="ECO:0000313" key="2">
    <source>
        <dbReference type="Proteomes" id="UP001255696"/>
    </source>
</evidence>
<keyword evidence="1" id="KW-0808">Transferase</keyword>
<reference evidence="1" key="1">
    <citation type="submission" date="2023-03" db="EMBL/GenBank/DDBJ databases">
        <authorList>
            <person name="Shen W."/>
            <person name="Cai J."/>
        </authorList>
    </citation>
    <scope>NUCLEOTIDE SEQUENCE</scope>
    <source>
        <strain evidence="1">B245-2</strain>
    </source>
</reference>
<accession>A0AAW8TPU2</accession>
<dbReference type="EMBL" id="JARQBI010000003">
    <property type="protein sequence ID" value="MDT2796035.1"/>
    <property type="molecule type" value="Genomic_DNA"/>
</dbReference>
<sequence length="171" mass="20458">MLKGKILAMNNKILIIGCPGSGKSTFARKLRDQRQLPLYYLDQIWHKPDQTTISKEAFIQRQKEMIKQEEWIIDGNYLTTLELRLAACDTVFFLDLPNDVCFESVRNRIGQAREDMPWVEETFDEEFQQWILDFPTKQRPEIIELLKKYEKGKQIIVFHTRKEVEEYFDHQ</sequence>
<dbReference type="PANTHER" id="PTHR37816">
    <property type="entry name" value="YALI0E33011P"/>
    <property type="match status" value="1"/>
</dbReference>
<dbReference type="Proteomes" id="UP001255696">
    <property type="component" value="Unassembled WGS sequence"/>
</dbReference>
<comment type="caution">
    <text evidence="1">The sequence shown here is derived from an EMBL/GenBank/DDBJ whole genome shotgun (WGS) entry which is preliminary data.</text>
</comment>
<keyword evidence="1" id="KW-0418">Kinase</keyword>
<dbReference type="Gene3D" id="3.40.50.300">
    <property type="entry name" value="P-loop containing nucleotide triphosphate hydrolases"/>
    <property type="match status" value="1"/>
</dbReference>
<name>A0AAW8TPU2_9ENTE</name>
<dbReference type="InterPro" id="IPR027417">
    <property type="entry name" value="P-loop_NTPase"/>
</dbReference>